<sequence length="213" mass="23568">MSFSKALGFLTQCESIGHPFSKLKTELLALSSKTKESDWPAIMAARVDYIQQSPLLLKEFLANYQDIKPLLSASFASIPSDSASKLIALYEKRILHVEQSHSVRKNETSHSRSITIDAKGVLGKADKLATLKKLIEFSDKDKTYTCDEALTDLSISRSHELLRNGKSTGVFIGSTYATPWYINVPGLDSCASFAKKIAMNCMQNRQLEEAVGE</sequence>
<dbReference type="AlphaFoldDB" id="A0AAC8XML9"/>
<protein>
    <submittedName>
        <fullName evidence="1">Uncharacterized protein</fullName>
    </submittedName>
</protein>
<evidence type="ECO:0000313" key="1">
    <source>
        <dbReference type="EMBL" id="AMJ79816.1"/>
    </source>
</evidence>
<dbReference type="EMBL" id="CP013928">
    <property type="protein sequence ID" value="AMJ79816.1"/>
    <property type="molecule type" value="Genomic_DNA"/>
</dbReference>
<organism evidence="1 2">
    <name type="scientific">Alteromonas mediterranea</name>
    <dbReference type="NCBI Taxonomy" id="314275"/>
    <lineage>
        <taxon>Bacteria</taxon>
        <taxon>Pseudomonadati</taxon>
        <taxon>Pseudomonadota</taxon>
        <taxon>Gammaproteobacteria</taxon>
        <taxon>Alteromonadales</taxon>
        <taxon>Alteromonadaceae</taxon>
        <taxon>Alteromonas/Salinimonas group</taxon>
        <taxon>Alteromonas</taxon>
    </lineage>
</organism>
<dbReference type="RefSeq" id="WP_015068085.1">
    <property type="nucleotide sequence ID" value="NZ_CAXGIV010000005.1"/>
</dbReference>
<dbReference type="Proteomes" id="UP000061468">
    <property type="component" value="Chromosome"/>
</dbReference>
<accession>A0AAC8XML9</accession>
<name>A0AAC8XML9_9ALTE</name>
<gene>
    <name evidence="1" type="ORF">AV942_16735</name>
</gene>
<proteinExistence type="predicted"/>
<evidence type="ECO:0000313" key="2">
    <source>
        <dbReference type="Proteomes" id="UP000061468"/>
    </source>
</evidence>
<reference evidence="1 2" key="1">
    <citation type="submission" date="2015-12" db="EMBL/GenBank/DDBJ databases">
        <title>Intraspecies pangenome expansion in the marine bacterium Alteromonas.</title>
        <authorList>
            <person name="Lopez-Perez M."/>
            <person name="Rodriguez-Valera F."/>
        </authorList>
    </citation>
    <scope>NUCLEOTIDE SEQUENCE [LARGE SCALE GENOMIC DNA]</scope>
    <source>
        <strain evidence="1 2">UM8</strain>
    </source>
</reference>